<sequence length="141" mass="16246">MSRNRMATELQKTYDDSYLSCSTAVFYEGQGNEAEATRYWKNALDRICDYHKTQPFPATRGDQAQVDQSLFRAIKELEYQCRERIDILEALRVSRQYDPGNFPGIQPMNTTEGDSVAGVKPGFPFPKHYSEAWEVIETFQS</sequence>
<dbReference type="STRING" id="150374.A0A0M9VT15"/>
<proteinExistence type="predicted"/>
<dbReference type="OrthoDB" id="10251136at2759"/>
<keyword evidence="2" id="KW-1185">Reference proteome</keyword>
<protein>
    <submittedName>
        <fullName evidence="1">Uncharacterized protein</fullName>
    </submittedName>
</protein>
<comment type="caution">
    <text evidence="1">The sequence shown here is derived from an EMBL/GenBank/DDBJ whole genome shotgun (WGS) entry which is preliminary data.</text>
</comment>
<name>A0A0M9VT15_ESCWE</name>
<reference evidence="1 2" key="1">
    <citation type="submission" date="2015-07" db="EMBL/GenBank/DDBJ databases">
        <title>The genome of the fungus Escovopsis weberi, a specialized disease agent of ant agriculture.</title>
        <authorList>
            <person name="de Man T.J."/>
            <person name="Stajich J.E."/>
            <person name="Kubicek C.P."/>
            <person name="Chenthamara K."/>
            <person name="Atanasova L."/>
            <person name="Druzhinina I.S."/>
            <person name="Birnbaum S."/>
            <person name="Barribeau S.M."/>
            <person name="Teiling C."/>
            <person name="Suen G."/>
            <person name="Currie C."/>
            <person name="Gerardo N.M."/>
        </authorList>
    </citation>
    <scope>NUCLEOTIDE SEQUENCE [LARGE SCALE GENOMIC DNA]</scope>
</reference>
<dbReference type="Proteomes" id="UP000053831">
    <property type="component" value="Unassembled WGS sequence"/>
</dbReference>
<dbReference type="EMBL" id="LGSR01000022">
    <property type="protein sequence ID" value="KOS18315.1"/>
    <property type="molecule type" value="Genomic_DNA"/>
</dbReference>
<gene>
    <name evidence="1" type="ORF">ESCO_002574</name>
</gene>
<dbReference type="AlphaFoldDB" id="A0A0M9VT15"/>
<evidence type="ECO:0000313" key="1">
    <source>
        <dbReference type="EMBL" id="KOS18315.1"/>
    </source>
</evidence>
<evidence type="ECO:0000313" key="2">
    <source>
        <dbReference type="Proteomes" id="UP000053831"/>
    </source>
</evidence>
<organism evidence="1 2">
    <name type="scientific">Escovopsis weberi</name>
    <dbReference type="NCBI Taxonomy" id="150374"/>
    <lineage>
        <taxon>Eukaryota</taxon>
        <taxon>Fungi</taxon>
        <taxon>Dikarya</taxon>
        <taxon>Ascomycota</taxon>
        <taxon>Pezizomycotina</taxon>
        <taxon>Sordariomycetes</taxon>
        <taxon>Hypocreomycetidae</taxon>
        <taxon>Hypocreales</taxon>
        <taxon>Hypocreaceae</taxon>
        <taxon>Escovopsis</taxon>
    </lineage>
</organism>
<accession>A0A0M9VT15</accession>